<dbReference type="Gene3D" id="1.10.10.10">
    <property type="entry name" value="Winged helix-like DNA-binding domain superfamily/Winged helix DNA-binding domain"/>
    <property type="match status" value="1"/>
</dbReference>
<dbReference type="PANTHER" id="PTHR30346">
    <property type="entry name" value="TRANSCRIPTIONAL DUAL REGULATOR HCAR-RELATED"/>
    <property type="match status" value="1"/>
</dbReference>
<dbReference type="EMBL" id="DVHE01000013">
    <property type="protein sequence ID" value="HIR49968.1"/>
    <property type="molecule type" value="Genomic_DNA"/>
</dbReference>
<dbReference type="GO" id="GO:0032993">
    <property type="term" value="C:protein-DNA complex"/>
    <property type="evidence" value="ECO:0007669"/>
    <property type="project" value="TreeGrafter"/>
</dbReference>
<keyword evidence="2" id="KW-0805">Transcription regulation</keyword>
<dbReference type="FunFam" id="1.10.10.10:FF:000001">
    <property type="entry name" value="LysR family transcriptional regulator"/>
    <property type="match status" value="1"/>
</dbReference>
<evidence type="ECO:0000256" key="2">
    <source>
        <dbReference type="ARBA" id="ARBA00023015"/>
    </source>
</evidence>
<dbReference type="InterPro" id="IPR000847">
    <property type="entry name" value="LysR_HTH_N"/>
</dbReference>
<evidence type="ECO:0000256" key="3">
    <source>
        <dbReference type="ARBA" id="ARBA00023125"/>
    </source>
</evidence>
<keyword evidence="3" id="KW-0238">DNA-binding</keyword>
<dbReference type="Gene3D" id="3.40.190.10">
    <property type="entry name" value="Periplasmic binding protein-like II"/>
    <property type="match status" value="2"/>
</dbReference>
<dbReference type="SUPFAM" id="SSF46785">
    <property type="entry name" value="Winged helix' DNA-binding domain"/>
    <property type="match status" value="1"/>
</dbReference>
<sequence length="294" mass="32010">MDLNQLTSFESVAQTLSFTGAARRLGIPQSTVSRQINDLETQLGVRLFFRTKRDVQLTQEGQTFLPYAGEILEAARKGAYALRQLRDGARGRLSLAVSAAPRGLLERSLGDFAREYPEIVVELTRVSCGRCLMDEDQAPFDLQFLPKEMLPEAEGLESLTLGEEGLSLLLPPGHPLAQGPVELSALSKERFILVAEAENPILYMQILDLCRAHRFQPHVVSRSDDVEAVRLSVASGLGVSILPVSQAGAAGVPIPDTEGLTVYAAVWKKSLLNPALRLFLPYLRKAAQGDGFGA</sequence>
<dbReference type="PROSITE" id="PS50931">
    <property type="entry name" value="HTH_LYSR"/>
    <property type="match status" value="1"/>
</dbReference>
<dbReference type="InterPro" id="IPR036388">
    <property type="entry name" value="WH-like_DNA-bd_sf"/>
</dbReference>
<organism evidence="6 7">
    <name type="scientific">Candidatus Avoscillospira avicola</name>
    <dbReference type="NCBI Taxonomy" id="2840706"/>
    <lineage>
        <taxon>Bacteria</taxon>
        <taxon>Bacillati</taxon>
        <taxon>Bacillota</taxon>
        <taxon>Clostridia</taxon>
        <taxon>Eubacteriales</taxon>
        <taxon>Oscillospiraceae</taxon>
        <taxon>Oscillospiraceae incertae sedis</taxon>
        <taxon>Candidatus Avoscillospira</taxon>
    </lineage>
</organism>
<gene>
    <name evidence="6" type="ORF">IAA53_01560</name>
</gene>
<evidence type="ECO:0000256" key="4">
    <source>
        <dbReference type="ARBA" id="ARBA00023163"/>
    </source>
</evidence>
<accession>A0A9D1AR51</accession>
<evidence type="ECO:0000256" key="1">
    <source>
        <dbReference type="ARBA" id="ARBA00009437"/>
    </source>
</evidence>
<proteinExistence type="inferred from homology"/>
<evidence type="ECO:0000259" key="5">
    <source>
        <dbReference type="PROSITE" id="PS50931"/>
    </source>
</evidence>
<comment type="caution">
    <text evidence="6">The sequence shown here is derived from an EMBL/GenBank/DDBJ whole genome shotgun (WGS) entry which is preliminary data.</text>
</comment>
<dbReference type="InterPro" id="IPR005119">
    <property type="entry name" value="LysR_subst-bd"/>
</dbReference>
<dbReference type="PRINTS" id="PR00039">
    <property type="entry name" value="HTHLYSR"/>
</dbReference>
<name>A0A9D1AR51_9FIRM</name>
<keyword evidence="4" id="KW-0804">Transcription</keyword>
<dbReference type="Proteomes" id="UP000824239">
    <property type="component" value="Unassembled WGS sequence"/>
</dbReference>
<dbReference type="Pfam" id="PF00126">
    <property type="entry name" value="HTH_1"/>
    <property type="match status" value="1"/>
</dbReference>
<protein>
    <submittedName>
        <fullName evidence="6">LysR family transcriptional regulator</fullName>
    </submittedName>
</protein>
<reference evidence="6" key="2">
    <citation type="journal article" date="2021" name="PeerJ">
        <title>Extensive microbial diversity within the chicken gut microbiome revealed by metagenomics and culture.</title>
        <authorList>
            <person name="Gilroy R."/>
            <person name="Ravi A."/>
            <person name="Getino M."/>
            <person name="Pursley I."/>
            <person name="Horton D.L."/>
            <person name="Alikhan N.F."/>
            <person name="Baker D."/>
            <person name="Gharbi K."/>
            <person name="Hall N."/>
            <person name="Watson M."/>
            <person name="Adriaenssens E.M."/>
            <person name="Foster-Nyarko E."/>
            <person name="Jarju S."/>
            <person name="Secka A."/>
            <person name="Antonio M."/>
            <person name="Oren A."/>
            <person name="Chaudhuri R.R."/>
            <person name="La Ragione R."/>
            <person name="Hildebrand F."/>
            <person name="Pallen M.J."/>
        </authorList>
    </citation>
    <scope>NUCLEOTIDE SEQUENCE</scope>
    <source>
        <strain evidence="6">ChiBcec15-4380</strain>
    </source>
</reference>
<comment type="similarity">
    <text evidence="1">Belongs to the LysR transcriptional regulatory family.</text>
</comment>
<evidence type="ECO:0000313" key="6">
    <source>
        <dbReference type="EMBL" id="HIR49968.1"/>
    </source>
</evidence>
<dbReference type="GO" id="GO:0003700">
    <property type="term" value="F:DNA-binding transcription factor activity"/>
    <property type="evidence" value="ECO:0007669"/>
    <property type="project" value="InterPro"/>
</dbReference>
<evidence type="ECO:0000313" key="7">
    <source>
        <dbReference type="Proteomes" id="UP000824239"/>
    </source>
</evidence>
<reference evidence="6" key="1">
    <citation type="submission" date="2020-10" db="EMBL/GenBank/DDBJ databases">
        <authorList>
            <person name="Gilroy R."/>
        </authorList>
    </citation>
    <scope>NUCLEOTIDE SEQUENCE</scope>
    <source>
        <strain evidence="6">ChiBcec15-4380</strain>
    </source>
</reference>
<dbReference type="GO" id="GO:0003677">
    <property type="term" value="F:DNA binding"/>
    <property type="evidence" value="ECO:0007669"/>
    <property type="project" value="UniProtKB-KW"/>
</dbReference>
<dbReference type="AlphaFoldDB" id="A0A9D1AR51"/>
<dbReference type="Pfam" id="PF03466">
    <property type="entry name" value="LysR_substrate"/>
    <property type="match status" value="1"/>
</dbReference>
<dbReference type="InterPro" id="IPR036390">
    <property type="entry name" value="WH_DNA-bd_sf"/>
</dbReference>
<feature type="domain" description="HTH lysR-type" evidence="5">
    <location>
        <begin position="1"/>
        <end position="58"/>
    </location>
</feature>
<dbReference type="PANTHER" id="PTHR30346:SF28">
    <property type="entry name" value="HTH-TYPE TRANSCRIPTIONAL REGULATOR CYNR"/>
    <property type="match status" value="1"/>
</dbReference>
<dbReference type="SUPFAM" id="SSF53850">
    <property type="entry name" value="Periplasmic binding protein-like II"/>
    <property type="match status" value="1"/>
</dbReference>